<dbReference type="AlphaFoldDB" id="A0A0Q0PR30"/>
<keyword evidence="2 3" id="KW-0804">Transcription</keyword>
<dbReference type="OrthoDB" id="5567237at2"/>
<dbReference type="PATRIC" id="fig|1481663.12.peg.2516"/>
<dbReference type="InterPro" id="IPR038309">
    <property type="entry name" value="Rsd/AlgQ_sf"/>
</dbReference>
<dbReference type="GO" id="GO:0006355">
    <property type="term" value="P:regulation of DNA-templated transcription"/>
    <property type="evidence" value="ECO:0007669"/>
    <property type="project" value="InterPro"/>
</dbReference>
<comment type="caution">
    <text evidence="4">The sequence shown here is derived from an EMBL/GenBank/DDBJ whole genome shotgun (WGS) entry which is preliminary data.</text>
</comment>
<keyword evidence="1 3" id="KW-0805">Transcription regulation</keyword>
<organism evidence="4 5">
    <name type="scientific">Vibrio metoecus</name>
    <dbReference type="NCBI Taxonomy" id="1481663"/>
    <lineage>
        <taxon>Bacteria</taxon>
        <taxon>Pseudomonadati</taxon>
        <taxon>Pseudomonadota</taxon>
        <taxon>Gammaproteobacteria</taxon>
        <taxon>Vibrionales</taxon>
        <taxon>Vibrionaceae</taxon>
        <taxon>Vibrio</taxon>
    </lineage>
</organism>
<dbReference type="PIRSF" id="PIRSF016548">
    <property type="entry name" value="Rsd_AlgQ"/>
    <property type="match status" value="1"/>
</dbReference>
<dbReference type="EMBL" id="LBGP01000029">
    <property type="protein sequence ID" value="KQA97921.1"/>
    <property type="molecule type" value="Genomic_DNA"/>
</dbReference>
<accession>A0A0Q0PR30</accession>
<comment type="similarity">
    <text evidence="3">Belongs to the Rsd/AlgQ family.</text>
</comment>
<dbReference type="RefSeq" id="WP_055065331.1">
    <property type="nucleotide sequence ID" value="NZ_LBGP01000029.1"/>
</dbReference>
<sequence>MVMLKRFKNTQDQWGGSNEIIDHWLDKRQHVIVEYCKLAALQPCANKTTVSELPSPQALLYFCQELVDYISEGHFKIYDMVMNKWQATGFKATDEINQVYAKIVATTEPLLNFNDQYATISEYDELIDLDRDLSEVGEVLEARFSLEDHLIQLIADSLAVPPGA</sequence>
<evidence type="ECO:0000256" key="2">
    <source>
        <dbReference type="ARBA" id="ARBA00023163"/>
    </source>
</evidence>
<proteinExistence type="inferred from homology"/>
<dbReference type="NCBIfam" id="NF008723">
    <property type="entry name" value="PRK11718.1"/>
    <property type="match status" value="1"/>
</dbReference>
<gene>
    <name evidence="4" type="ORF">XV92_17750</name>
</gene>
<dbReference type="Gene3D" id="1.20.120.1370">
    <property type="entry name" value="Regulator of RNA polymerase sigma(70) subunit, domain 4"/>
    <property type="match status" value="1"/>
</dbReference>
<dbReference type="Pfam" id="PF04353">
    <property type="entry name" value="Rsd_AlgQ"/>
    <property type="match status" value="1"/>
</dbReference>
<evidence type="ECO:0000313" key="4">
    <source>
        <dbReference type="EMBL" id="KQA97921.1"/>
    </source>
</evidence>
<evidence type="ECO:0000313" key="5">
    <source>
        <dbReference type="Proteomes" id="UP000050491"/>
    </source>
</evidence>
<protein>
    <submittedName>
        <fullName evidence="4">Anti-RNA polymerase sigma 70 factor</fullName>
    </submittedName>
</protein>
<evidence type="ECO:0000256" key="1">
    <source>
        <dbReference type="ARBA" id="ARBA00023015"/>
    </source>
</evidence>
<name>A0A0Q0PR30_VIBMT</name>
<dbReference type="Proteomes" id="UP000050491">
    <property type="component" value="Unassembled WGS sequence"/>
</dbReference>
<dbReference type="InterPro" id="IPR007448">
    <property type="entry name" value="Sigma70_reg_Rsd_AlgQ"/>
</dbReference>
<reference evidence="4 5" key="1">
    <citation type="journal article" date="2015" name="Genome Biol. Evol.">
        <title>The Dynamics of Genetic Interactions between Vibrio metoecus and Vibrio cholerae, Two Close Relatives Co-Occurring in the Environment.</title>
        <authorList>
            <person name="Orata F.D."/>
            <person name="Kirchberger P.C."/>
            <person name="Meheust R."/>
            <person name="Barlow E.J."/>
            <person name="Tarr C.L."/>
            <person name="Boucher Y."/>
        </authorList>
    </citation>
    <scope>NUCLEOTIDE SEQUENCE [LARGE SCALE GENOMIC DNA]</scope>
    <source>
        <strain evidence="4 5">YB5B04</strain>
    </source>
</reference>
<evidence type="ECO:0000256" key="3">
    <source>
        <dbReference type="RuleBase" id="RU004409"/>
    </source>
</evidence>